<evidence type="ECO:0000313" key="4">
    <source>
        <dbReference type="EnsemblPlants" id="QL06p018715:mrna"/>
    </source>
</evidence>
<proteinExistence type="predicted"/>
<dbReference type="GO" id="GO:0003729">
    <property type="term" value="F:mRNA binding"/>
    <property type="evidence" value="ECO:0007669"/>
    <property type="project" value="UniProtKB-ARBA"/>
</dbReference>
<keyword evidence="5" id="KW-1185">Reference proteome</keyword>
<evidence type="ECO:0000313" key="5">
    <source>
        <dbReference type="Proteomes" id="UP000594261"/>
    </source>
</evidence>
<dbReference type="Gene3D" id="3.10.20.90">
    <property type="entry name" value="Phosphatidylinositol 3-kinase Catalytic Subunit, Chain A, domain 1"/>
    <property type="match status" value="6"/>
</dbReference>
<reference evidence="4 5" key="1">
    <citation type="journal article" date="2016" name="G3 (Bethesda)">
        <title>First Draft Assembly and Annotation of the Genome of a California Endemic Oak Quercus lobata Nee (Fagaceae).</title>
        <authorList>
            <person name="Sork V.L."/>
            <person name="Fitz-Gibbon S.T."/>
            <person name="Puiu D."/>
            <person name="Crepeau M."/>
            <person name="Gugger P.F."/>
            <person name="Sherman R."/>
            <person name="Stevens K."/>
            <person name="Langley C.H."/>
            <person name="Pellegrini M."/>
            <person name="Salzberg S.L."/>
        </authorList>
    </citation>
    <scope>NUCLEOTIDE SEQUENCE [LARGE SCALE GENOMIC DNA]</scope>
    <source>
        <strain evidence="4 5">cv. SW786</strain>
    </source>
</reference>
<protein>
    <recommendedName>
        <fullName evidence="3">Ubiquitin-like domain-containing protein</fullName>
    </recommendedName>
</protein>
<evidence type="ECO:0000256" key="1">
    <source>
        <dbReference type="ARBA" id="ARBA00022499"/>
    </source>
</evidence>
<dbReference type="Proteomes" id="UP000594261">
    <property type="component" value="Chromosome 6"/>
</dbReference>
<evidence type="ECO:0000256" key="2">
    <source>
        <dbReference type="SAM" id="MobiDB-lite"/>
    </source>
</evidence>
<feature type="domain" description="Ubiquitin-like" evidence="3">
    <location>
        <begin position="54"/>
        <end position="127"/>
    </location>
</feature>
<dbReference type="PRINTS" id="PR00348">
    <property type="entry name" value="UBIQUITIN"/>
</dbReference>
<organism evidence="4 5">
    <name type="scientific">Quercus lobata</name>
    <name type="common">Valley oak</name>
    <dbReference type="NCBI Taxonomy" id="97700"/>
    <lineage>
        <taxon>Eukaryota</taxon>
        <taxon>Viridiplantae</taxon>
        <taxon>Streptophyta</taxon>
        <taxon>Embryophyta</taxon>
        <taxon>Tracheophyta</taxon>
        <taxon>Spermatophyta</taxon>
        <taxon>Magnoliopsida</taxon>
        <taxon>eudicotyledons</taxon>
        <taxon>Gunneridae</taxon>
        <taxon>Pentapetalae</taxon>
        <taxon>rosids</taxon>
        <taxon>fabids</taxon>
        <taxon>Fagales</taxon>
        <taxon>Fagaceae</taxon>
        <taxon>Quercus</taxon>
    </lineage>
</organism>
<dbReference type="EnsemblPlants" id="QL06p018715:mrna">
    <property type="protein sequence ID" value="QL06p018715:mrna"/>
    <property type="gene ID" value="QL06p018715"/>
</dbReference>
<dbReference type="PANTHER" id="PTHR10666">
    <property type="entry name" value="UBIQUITIN"/>
    <property type="match status" value="1"/>
</dbReference>
<keyword evidence="1" id="KW-1017">Isopeptide bond</keyword>
<dbReference type="OMA" id="LRIRCEF"/>
<dbReference type="InterPro" id="IPR029071">
    <property type="entry name" value="Ubiquitin-like_domsf"/>
</dbReference>
<dbReference type="AlphaFoldDB" id="A0A7N2LWX5"/>
<sequence>MGTRRNPNRWFPSSSSNSNSTAASTSTQEEFDEGWMIGVVPNALPPSIIMGWRISLYLKIKKTVALKFKRYGKISELKAFLREKEGISESHQQLFFSGNQLKDDQRLLDYGIQQGSTLHLVSQDLAGMKIYVRLPSDQRTIAVEVRTCDTIQNIKSIIQAKEGILSDRYTLIYGGKLLEDNGILASLNISNESTLHLVFNPKDAIQIYVGVGTEEIVKLEVKLLFTIHDVKAIIGGMIGVPVNDWDLVYAGNKLTVCKTLASYGIKDGTVLSMFPAMIQIFVKTWSGKTITLYVQHHYTIRNVKDRIFRKLRIRCEFQNILFAGKMLEDNRDLASYGVQMHSTLSMVFSPSQTIIPMRIDCIVNPIQRFTTICNLKAMIEKKRRFPVKEIFFHEEALQDHRSLADYGINSDSIRIVYAGKSLEDNRDLASYGVQMNL</sequence>
<dbReference type="InterPro" id="IPR019956">
    <property type="entry name" value="Ubiquitin_dom"/>
</dbReference>
<feature type="domain" description="Ubiquitin-like" evidence="3">
    <location>
        <begin position="205"/>
        <end position="273"/>
    </location>
</feature>
<dbReference type="InParanoid" id="A0A7N2LWX5"/>
<dbReference type="PROSITE" id="PS50053">
    <property type="entry name" value="UBIQUITIN_2"/>
    <property type="match status" value="5"/>
</dbReference>
<dbReference type="EMBL" id="LRBV02000006">
    <property type="status" value="NOT_ANNOTATED_CDS"/>
    <property type="molecule type" value="Genomic_DNA"/>
</dbReference>
<feature type="domain" description="Ubiquitin-like" evidence="3">
    <location>
        <begin position="397"/>
        <end position="434"/>
    </location>
</feature>
<evidence type="ECO:0000259" key="3">
    <source>
        <dbReference type="PROSITE" id="PS50053"/>
    </source>
</evidence>
<dbReference type="CDD" id="cd17039">
    <property type="entry name" value="Ubl_ubiquitin_like"/>
    <property type="match status" value="3"/>
</dbReference>
<feature type="domain" description="Ubiquitin-like" evidence="3">
    <location>
        <begin position="128"/>
        <end position="204"/>
    </location>
</feature>
<accession>A0A7N2LWX5</accession>
<feature type="region of interest" description="Disordered" evidence="2">
    <location>
        <begin position="1"/>
        <end position="25"/>
    </location>
</feature>
<dbReference type="Gramene" id="QL06p018715:mrna">
    <property type="protein sequence ID" value="QL06p018715:mrna"/>
    <property type="gene ID" value="QL06p018715"/>
</dbReference>
<dbReference type="Pfam" id="PF00240">
    <property type="entry name" value="ubiquitin"/>
    <property type="match status" value="4"/>
</dbReference>
<reference evidence="4" key="2">
    <citation type="submission" date="2021-01" db="UniProtKB">
        <authorList>
            <consortium name="EnsemblPlants"/>
        </authorList>
    </citation>
    <scope>IDENTIFICATION</scope>
</reference>
<name>A0A7N2LWX5_QUELO</name>
<dbReference type="InterPro" id="IPR050158">
    <property type="entry name" value="Ubiquitin_ubiquitin-like"/>
</dbReference>
<feature type="domain" description="Ubiquitin-like" evidence="3">
    <location>
        <begin position="278"/>
        <end position="347"/>
    </location>
</feature>
<feature type="compositionally biased region" description="Low complexity" evidence="2">
    <location>
        <begin position="13"/>
        <end position="25"/>
    </location>
</feature>
<dbReference type="SMART" id="SM00213">
    <property type="entry name" value="UBQ"/>
    <property type="match status" value="4"/>
</dbReference>
<dbReference type="SUPFAM" id="SSF54236">
    <property type="entry name" value="Ubiquitin-like"/>
    <property type="match status" value="5"/>
</dbReference>
<dbReference type="InterPro" id="IPR000626">
    <property type="entry name" value="Ubiquitin-like_dom"/>
</dbReference>